<dbReference type="Gene3D" id="1.10.10.10">
    <property type="entry name" value="Winged helix-like DNA-binding domain superfamily/Winged helix DNA-binding domain"/>
    <property type="match status" value="1"/>
</dbReference>
<proteinExistence type="predicted"/>
<dbReference type="SUPFAM" id="SSF48452">
    <property type="entry name" value="TPR-like"/>
    <property type="match status" value="1"/>
</dbReference>
<evidence type="ECO:0000313" key="4">
    <source>
        <dbReference type="EMBL" id="GAA5198414.1"/>
    </source>
</evidence>
<dbReference type="InterPro" id="IPR000792">
    <property type="entry name" value="Tscrpt_reg_LuxR_C"/>
</dbReference>
<dbReference type="InterPro" id="IPR041664">
    <property type="entry name" value="AAA_16"/>
</dbReference>
<dbReference type="PRINTS" id="PR00038">
    <property type="entry name" value="HTHLUXR"/>
</dbReference>
<dbReference type="Proteomes" id="UP001501570">
    <property type="component" value="Unassembled WGS sequence"/>
</dbReference>
<dbReference type="PANTHER" id="PTHR16305">
    <property type="entry name" value="TESTICULAR SOLUBLE ADENYLYL CYCLASE"/>
    <property type="match status" value="1"/>
</dbReference>
<evidence type="ECO:0000256" key="2">
    <source>
        <dbReference type="ARBA" id="ARBA00022840"/>
    </source>
</evidence>
<dbReference type="PROSITE" id="PS00622">
    <property type="entry name" value="HTH_LUXR_1"/>
    <property type="match status" value="1"/>
</dbReference>
<dbReference type="PANTHER" id="PTHR16305:SF35">
    <property type="entry name" value="TRANSCRIPTIONAL ACTIVATOR DOMAIN"/>
    <property type="match status" value="1"/>
</dbReference>
<reference evidence="5" key="1">
    <citation type="journal article" date="2019" name="Int. J. Syst. Evol. Microbiol.">
        <title>The Global Catalogue of Microorganisms (GCM) 10K type strain sequencing project: providing services to taxonomists for standard genome sequencing and annotation.</title>
        <authorList>
            <consortium name="The Broad Institute Genomics Platform"/>
            <consortium name="The Broad Institute Genome Sequencing Center for Infectious Disease"/>
            <person name="Wu L."/>
            <person name="Ma J."/>
        </authorList>
    </citation>
    <scope>NUCLEOTIDE SEQUENCE [LARGE SCALE GENOMIC DNA]</scope>
    <source>
        <strain evidence="5">JCM 18304</strain>
    </source>
</reference>
<dbReference type="SUPFAM" id="SSF46894">
    <property type="entry name" value="C-terminal effector domain of the bipartite response regulators"/>
    <property type="match status" value="1"/>
</dbReference>
<keyword evidence="2" id="KW-0067">ATP-binding</keyword>
<gene>
    <name evidence="4" type="ORF">GCM10023322_71760</name>
</gene>
<organism evidence="4 5">
    <name type="scientific">Rugosimonospora acidiphila</name>
    <dbReference type="NCBI Taxonomy" id="556531"/>
    <lineage>
        <taxon>Bacteria</taxon>
        <taxon>Bacillati</taxon>
        <taxon>Actinomycetota</taxon>
        <taxon>Actinomycetes</taxon>
        <taxon>Micromonosporales</taxon>
        <taxon>Micromonosporaceae</taxon>
        <taxon>Rugosimonospora</taxon>
    </lineage>
</organism>
<dbReference type="CDD" id="cd06170">
    <property type="entry name" value="LuxR_C_like"/>
    <property type="match status" value="1"/>
</dbReference>
<name>A0ABP9SL63_9ACTN</name>
<dbReference type="EMBL" id="BAABJQ010000033">
    <property type="protein sequence ID" value="GAA5198414.1"/>
    <property type="molecule type" value="Genomic_DNA"/>
</dbReference>
<dbReference type="InterPro" id="IPR016032">
    <property type="entry name" value="Sig_transdc_resp-reg_C-effctor"/>
</dbReference>
<feature type="domain" description="HTH luxR-type" evidence="3">
    <location>
        <begin position="855"/>
        <end position="917"/>
    </location>
</feature>
<evidence type="ECO:0000256" key="1">
    <source>
        <dbReference type="ARBA" id="ARBA00022741"/>
    </source>
</evidence>
<keyword evidence="5" id="KW-1185">Reference proteome</keyword>
<evidence type="ECO:0000313" key="5">
    <source>
        <dbReference type="Proteomes" id="UP001501570"/>
    </source>
</evidence>
<dbReference type="Pfam" id="PF13191">
    <property type="entry name" value="AAA_16"/>
    <property type="match status" value="1"/>
</dbReference>
<keyword evidence="1" id="KW-0547">Nucleotide-binding</keyword>
<evidence type="ECO:0000259" key="3">
    <source>
        <dbReference type="PROSITE" id="PS50043"/>
    </source>
</evidence>
<dbReference type="InterPro" id="IPR036388">
    <property type="entry name" value="WH-like_DNA-bd_sf"/>
</dbReference>
<dbReference type="SUPFAM" id="SSF52540">
    <property type="entry name" value="P-loop containing nucleoside triphosphate hydrolases"/>
    <property type="match status" value="1"/>
</dbReference>
<dbReference type="SMART" id="SM00421">
    <property type="entry name" value="HTH_LUXR"/>
    <property type="match status" value="1"/>
</dbReference>
<comment type="caution">
    <text evidence="4">The sequence shown here is derived from an EMBL/GenBank/DDBJ whole genome shotgun (WGS) entry which is preliminary data.</text>
</comment>
<dbReference type="InterPro" id="IPR011990">
    <property type="entry name" value="TPR-like_helical_dom_sf"/>
</dbReference>
<dbReference type="PROSITE" id="PS50043">
    <property type="entry name" value="HTH_LUXR_2"/>
    <property type="match status" value="1"/>
</dbReference>
<dbReference type="Pfam" id="PF00196">
    <property type="entry name" value="GerE"/>
    <property type="match status" value="1"/>
</dbReference>
<protein>
    <submittedName>
        <fullName evidence="4">Helix-turn-helix transcriptional regulator</fullName>
    </submittedName>
</protein>
<sequence length="917" mass="96181">MAVTARTPKIALRGRGREQRVLAGLLADATAGHGGALLLSGPVGIGKTALLDEAPAAADRFTVLAADGAGDESGLAFAGLHRLLRPAMNYAAALPPAQARRLARALDGDYPEDDGLALSVAGLGLLCAAARDLPVLCRIDDAHRLDRASLRVLAFAARRVAAERVALLFAAASDEDGTGPLADLPTLRVDALDAAASRQVLADRVAPDSLAGDLAGLLARTAGGNPRALVDLAASLSPEQRRGDAPVPVTLPPESALRRAYKARLAPLPPGTRWLLLLAAADEELDVPELRAAAAASGVDIAALEPAEAAGLLRVTGTALGFDPPLLRGVVYHESSLARRQDAHLLLAGVLDPRRHPVRHVLHRAAAAPGLDDGLARDLIRAARGAAHGPASHALERAAQLSPDAGTATAALLGAARHAWLSGEPHRARVLIRRVRRPDVPDSVRARAVLLTGELELRVGAVTEARHALLAAAGALTGRNQQLAAGALLLAGEALCLGGGHSQYADVAAQALALRHAGEPQGPRPLFAYFSGMAAILRGDYRSASGLLGPVLAQAPALDDPVTLSRMSMAGVLLGDDSLALTLATRSAELGRTTGNAVVVPQALESAAFAQFALGWHDEASASALEGLRLARATGQRNLVENHLGTLAVLAALNGDRDSCLLLLREARAYQGVDGLSQPQAFAQWALALLDLMEGQFQSSVDRLDGLLAIGTGRGNLVVQVAATPHLVEAAARCADRTVPAEAVRIFDLWAAYTGNPTWLALSARCHALLAGGATEAEEYFREALRQHALGPPGFARAHTELLYGRQLRRRRRPAAAREHLRSALETFRVLGADRWTAQATTELRAAGDHVEPRRASADGLLTAQQERIARLVADGATNREVAARLFLSPRTIDHHLRNIFARLGVRSRTELVKLLT</sequence>
<accession>A0ABP9SL63</accession>
<dbReference type="InterPro" id="IPR027417">
    <property type="entry name" value="P-loop_NTPase"/>
</dbReference>